<proteinExistence type="predicted"/>
<dbReference type="InterPro" id="IPR007110">
    <property type="entry name" value="Ig-like_dom"/>
</dbReference>
<evidence type="ECO:0000313" key="7">
    <source>
        <dbReference type="EMBL" id="KRT84038.1"/>
    </source>
</evidence>
<dbReference type="InterPro" id="IPR003598">
    <property type="entry name" value="Ig_sub2"/>
</dbReference>
<name>A0A0T6B9P8_9SCAR</name>
<keyword evidence="2" id="KW-0677">Repeat</keyword>
<dbReference type="PANTHER" id="PTHR12231:SF267">
    <property type="entry name" value="BASEMENT MEMBRANE-SPECIFIC HEPARAN SULFATE PROTEOGLYCAN CORE PROTEIN"/>
    <property type="match status" value="1"/>
</dbReference>
<feature type="region of interest" description="Disordered" evidence="5">
    <location>
        <begin position="1"/>
        <end position="30"/>
    </location>
</feature>
<evidence type="ECO:0000256" key="4">
    <source>
        <dbReference type="ARBA" id="ARBA00023319"/>
    </source>
</evidence>
<dbReference type="PROSITE" id="PS50835">
    <property type="entry name" value="IG_LIKE"/>
    <property type="match status" value="2"/>
</dbReference>
<dbReference type="Pfam" id="PF07679">
    <property type="entry name" value="I-set"/>
    <property type="match status" value="1"/>
</dbReference>
<evidence type="ECO:0000256" key="3">
    <source>
        <dbReference type="ARBA" id="ARBA00023157"/>
    </source>
</evidence>
<dbReference type="SUPFAM" id="SSF48726">
    <property type="entry name" value="Immunoglobulin"/>
    <property type="match status" value="2"/>
</dbReference>
<protein>
    <submittedName>
        <fullName evidence="7">Immunoglobulin</fullName>
    </submittedName>
</protein>
<dbReference type="Gene3D" id="2.60.40.10">
    <property type="entry name" value="Immunoglobulins"/>
    <property type="match status" value="2"/>
</dbReference>
<gene>
    <name evidence="7" type="ORF">AMK59_2421</name>
</gene>
<feature type="compositionally biased region" description="Polar residues" evidence="5">
    <location>
        <begin position="1"/>
        <end position="11"/>
    </location>
</feature>
<dbReference type="CDD" id="cd00096">
    <property type="entry name" value="Ig"/>
    <property type="match status" value="1"/>
</dbReference>
<feature type="non-terminal residue" evidence="7">
    <location>
        <position position="1"/>
    </location>
</feature>
<sequence>LGEDAGSNNEYTPPRPDVRDNERAPNVRDDIMTAPAGTRAELRCRVDRYDERNPITMKWVRENNQTLPYSAQAYGSILFIDNVQPSDAGEYRCLGIDNYGSVHFAVTVNLRVLALPRITLVPRKQVVRPYEHAVIQCTATGDPPIDIQWHAVGREMPSSVRVDRGYLEFRGIQVSDAGMYRCTATNQAGKADSVAEVLVDEVLRNSSMHPGKNSTVQRLPQSVPYYHSATIGGYCTRTF</sequence>
<dbReference type="InterPro" id="IPR013783">
    <property type="entry name" value="Ig-like_fold"/>
</dbReference>
<dbReference type="AlphaFoldDB" id="A0A0T6B9P8"/>
<reference evidence="7 8" key="1">
    <citation type="submission" date="2015-09" db="EMBL/GenBank/DDBJ databases">
        <title>Draft genome of the scarab beetle Oryctes borbonicus.</title>
        <authorList>
            <person name="Meyer J.M."/>
            <person name="Markov G.V."/>
            <person name="Baskaran P."/>
            <person name="Herrmann M."/>
            <person name="Sommer R.J."/>
            <person name="Roedelsperger C."/>
        </authorList>
    </citation>
    <scope>NUCLEOTIDE SEQUENCE [LARGE SCALE GENOMIC DNA]</scope>
    <source>
        <strain evidence="7">OB123</strain>
        <tissue evidence="7">Whole animal</tissue>
    </source>
</reference>
<dbReference type="Pfam" id="PF13927">
    <property type="entry name" value="Ig_3"/>
    <property type="match status" value="1"/>
</dbReference>
<organism evidence="7 8">
    <name type="scientific">Oryctes borbonicus</name>
    <dbReference type="NCBI Taxonomy" id="1629725"/>
    <lineage>
        <taxon>Eukaryota</taxon>
        <taxon>Metazoa</taxon>
        <taxon>Ecdysozoa</taxon>
        <taxon>Arthropoda</taxon>
        <taxon>Hexapoda</taxon>
        <taxon>Insecta</taxon>
        <taxon>Pterygota</taxon>
        <taxon>Neoptera</taxon>
        <taxon>Endopterygota</taxon>
        <taxon>Coleoptera</taxon>
        <taxon>Polyphaga</taxon>
        <taxon>Scarabaeiformia</taxon>
        <taxon>Scarabaeidae</taxon>
        <taxon>Dynastinae</taxon>
        <taxon>Oryctes</taxon>
    </lineage>
</organism>
<dbReference type="InterPro" id="IPR003599">
    <property type="entry name" value="Ig_sub"/>
</dbReference>
<evidence type="ECO:0000256" key="1">
    <source>
        <dbReference type="ARBA" id="ARBA00022729"/>
    </source>
</evidence>
<keyword evidence="4" id="KW-0393">Immunoglobulin domain</keyword>
<feature type="domain" description="Ig-like" evidence="6">
    <location>
        <begin position="25"/>
        <end position="109"/>
    </location>
</feature>
<dbReference type="EMBL" id="LJIG01002902">
    <property type="protein sequence ID" value="KRT84038.1"/>
    <property type="molecule type" value="Genomic_DNA"/>
</dbReference>
<feature type="non-terminal residue" evidence="7">
    <location>
        <position position="239"/>
    </location>
</feature>
<comment type="caution">
    <text evidence="7">The sequence shown here is derived from an EMBL/GenBank/DDBJ whole genome shotgun (WGS) entry which is preliminary data.</text>
</comment>
<dbReference type="PANTHER" id="PTHR12231">
    <property type="entry name" value="CTX-RELATED TYPE I TRANSMEMBRANE PROTEIN"/>
    <property type="match status" value="1"/>
</dbReference>
<dbReference type="InterPro" id="IPR051170">
    <property type="entry name" value="Neural/epithelial_adhesion"/>
</dbReference>
<feature type="domain" description="Ig-like" evidence="6">
    <location>
        <begin position="116"/>
        <end position="200"/>
    </location>
</feature>
<dbReference type="SMART" id="SM00409">
    <property type="entry name" value="IG"/>
    <property type="match status" value="2"/>
</dbReference>
<keyword evidence="8" id="KW-1185">Reference proteome</keyword>
<dbReference type="SMART" id="SM00408">
    <property type="entry name" value="IGc2"/>
    <property type="match status" value="2"/>
</dbReference>
<accession>A0A0T6B9P8</accession>
<dbReference type="GO" id="GO:0043005">
    <property type="term" value="C:neuron projection"/>
    <property type="evidence" value="ECO:0007669"/>
    <property type="project" value="TreeGrafter"/>
</dbReference>
<dbReference type="InterPro" id="IPR036179">
    <property type="entry name" value="Ig-like_dom_sf"/>
</dbReference>
<evidence type="ECO:0000259" key="6">
    <source>
        <dbReference type="PROSITE" id="PS50835"/>
    </source>
</evidence>
<evidence type="ECO:0000313" key="8">
    <source>
        <dbReference type="Proteomes" id="UP000051574"/>
    </source>
</evidence>
<evidence type="ECO:0000256" key="2">
    <source>
        <dbReference type="ARBA" id="ARBA00022737"/>
    </source>
</evidence>
<keyword evidence="1" id="KW-0732">Signal</keyword>
<keyword evidence="3" id="KW-1015">Disulfide bond</keyword>
<dbReference type="OrthoDB" id="5982258at2759"/>
<dbReference type="Proteomes" id="UP000051574">
    <property type="component" value="Unassembled WGS sequence"/>
</dbReference>
<evidence type="ECO:0000256" key="5">
    <source>
        <dbReference type="SAM" id="MobiDB-lite"/>
    </source>
</evidence>
<feature type="compositionally biased region" description="Basic and acidic residues" evidence="5">
    <location>
        <begin position="16"/>
        <end position="30"/>
    </location>
</feature>
<dbReference type="InterPro" id="IPR013098">
    <property type="entry name" value="Ig_I-set"/>
</dbReference>